<accession>A0A104USD0</accession>
<dbReference type="Pfam" id="PF02563">
    <property type="entry name" value="Poly_export"/>
    <property type="match status" value="1"/>
</dbReference>
<comment type="similarity">
    <text evidence="2">Belongs to the BexD/CtrA/VexA family.</text>
</comment>
<evidence type="ECO:0000256" key="1">
    <source>
        <dbReference type="ARBA" id="ARBA00004571"/>
    </source>
</evidence>
<evidence type="ECO:0000256" key="6">
    <source>
        <dbReference type="ARBA" id="ARBA00022692"/>
    </source>
</evidence>
<evidence type="ECO:0000256" key="2">
    <source>
        <dbReference type="ARBA" id="ARBA00009450"/>
    </source>
</evidence>
<keyword evidence="3" id="KW-0813">Transport</keyword>
<keyword evidence="12" id="KW-0564">Palmitate</keyword>
<feature type="domain" description="Polysaccharide export protein N-terminal" evidence="16">
    <location>
        <begin position="117"/>
        <end position="208"/>
    </location>
</feature>
<keyword evidence="14" id="KW-0449">Lipoprotein</keyword>
<dbReference type="AlphaFoldDB" id="A0A104USD0"/>
<keyword evidence="9" id="KW-0406">Ion transport</keyword>
<dbReference type="InterPro" id="IPR049712">
    <property type="entry name" value="Poly_export"/>
</dbReference>
<feature type="domain" description="SLBB" evidence="17">
    <location>
        <begin position="214"/>
        <end position="292"/>
    </location>
</feature>
<dbReference type="GO" id="GO:0009279">
    <property type="term" value="C:cell outer membrane"/>
    <property type="evidence" value="ECO:0007669"/>
    <property type="project" value="UniProtKB-SubCell"/>
</dbReference>
<protein>
    <submittedName>
        <fullName evidence="18">Sugar transporter</fullName>
    </submittedName>
</protein>
<sequence>MFSSTQRDATRMSRWRQTRQGATGARRSTWRLRAVLAAAALALTGCALAPGMTMPAPAGSDANARVSAAAAGAGGLAGVQDVSGADLIEITGALVDAPQAARPAPVADEVRQLFGVAKPYVIGPGDVLNIVVWDHPELNLPVTQNAGGSDGSGASSVATGYTVDADGNLQFAYVGTLHVAGLTEAQARARLAKRLGEYVRAPQLALRIQAYRSKRVHLDGEIRAPGLQIVTDVPMTLTEAIDRAGGFTAGADRSSVAVTRGDRTVTVSLPGLLAAGVNPSRILLRDGDLVRVNAARDSKVFVLGEVARPATLTLTDGRMSLGEALGDAGGVSQYTADARQVYVVRRGPGNRPLVYHLDAQSPAALALADRFPLERRDVVFVDASSLVRWSRVVNLLIPSAAQGALTAKAISP</sequence>
<keyword evidence="7" id="KW-0732">Signal</keyword>
<keyword evidence="13" id="KW-0998">Cell outer membrane</keyword>
<evidence type="ECO:0000256" key="5">
    <source>
        <dbReference type="ARBA" id="ARBA00022597"/>
    </source>
</evidence>
<evidence type="ECO:0000256" key="12">
    <source>
        <dbReference type="ARBA" id="ARBA00023139"/>
    </source>
</evidence>
<keyword evidence="4" id="KW-1134">Transmembrane beta strand</keyword>
<keyword evidence="11" id="KW-0472">Membrane</keyword>
<dbReference type="InterPro" id="IPR003715">
    <property type="entry name" value="Poly_export_N"/>
</dbReference>
<evidence type="ECO:0000313" key="18">
    <source>
        <dbReference type="EMBL" id="KWA59258.1"/>
    </source>
</evidence>
<evidence type="ECO:0000256" key="8">
    <source>
        <dbReference type="ARBA" id="ARBA00023047"/>
    </source>
</evidence>
<evidence type="ECO:0000256" key="14">
    <source>
        <dbReference type="ARBA" id="ARBA00023288"/>
    </source>
</evidence>
<dbReference type="Pfam" id="PF22461">
    <property type="entry name" value="SLBB_2"/>
    <property type="match status" value="2"/>
</dbReference>
<dbReference type="EMBL" id="LPHB01000056">
    <property type="protein sequence ID" value="KWA59258.1"/>
    <property type="molecule type" value="Genomic_DNA"/>
</dbReference>
<dbReference type="Gene3D" id="3.30.1950.10">
    <property type="entry name" value="wza like domain"/>
    <property type="match status" value="1"/>
</dbReference>
<name>A0A104USD0_9BURK</name>
<evidence type="ECO:0000256" key="7">
    <source>
        <dbReference type="ARBA" id="ARBA00022729"/>
    </source>
</evidence>
<evidence type="ECO:0000259" key="17">
    <source>
        <dbReference type="Pfam" id="PF22461"/>
    </source>
</evidence>
<feature type="domain" description="SLBB" evidence="17">
    <location>
        <begin position="299"/>
        <end position="381"/>
    </location>
</feature>
<dbReference type="InterPro" id="IPR054765">
    <property type="entry name" value="SLBB_dom"/>
</dbReference>
<evidence type="ECO:0000256" key="3">
    <source>
        <dbReference type="ARBA" id="ARBA00022448"/>
    </source>
</evidence>
<evidence type="ECO:0000256" key="15">
    <source>
        <dbReference type="SAM" id="MobiDB-lite"/>
    </source>
</evidence>
<evidence type="ECO:0000256" key="10">
    <source>
        <dbReference type="ARBA" id="ARBA00023114"/>
    </source>
</evidence>
<dbReference type="GO" id="GO:0015159">
    <property type="term" value="F:polysaccharide transmembrane transporter activity"/>
    <property type="evidence" value="ECO:0007669"/>
    <property type="project" value="InterPro"/>
</dbReference>
<evidence type="ECO:0000259" key="16">
    <source>
        <dbReference type="Pfam" id="PF02563"/>
    </source>
</evidence>
<dbReference type="Gene3D" id="3.10.560.10">
    <property type="entry name" value="Outer membrane lipoprotein wza domain like"/>
    <property type="match status" value="2"/>
</dbReference>
<evidence type="ECO:0000313" key="19">
    <source>
        <dbReference type="Proteomes" id="UP000068603"/>
    </source>
</evidence>
<reference evidence="18 19" key="1">
    <citation type="submission" date="2015-11" db="EMBL/GenBank/DDBJ databases">
        <title>Expanding the genomic diversity of Burkholderia species for the development of highly accurate diagnostics.</title>
        <authorList>
            <person name="Sahl J."/>
            <person name="Keim P."/>
            <person name="Wagner D."/>
        </authorList>
    </citation>
    <scope>NUCLEOTIDE SEQUENCE [LARGE SCALE GENOMIC DNA]</scope>
    <source>
        <strain evidence="18 19">MSMB1960WGS</strain>
    </source>
</reference>
<dbReference type="PANTHER" id="PTHR33619:SF3">
    <property type="entry name" value="POLYSACCHARIDE EXPORT PROTEIN GFCE-RELATED"/>
    <property type="match status" value="1"/>
</dbReference>
<keyword evidence="6" id="KW-0812">Transmembrane</keyword>
<feature type="region of interest" description="Disordered" evidence="15">
    <location>
        <begin position="1"/>
        <end position="24"/>
    </location>
</feature>
<proteinExistence type="inferred from homology"/>
<keyword evidence="5 18" id="KW-0762">Sugar transport</keyword>
<dbReference type="Proteomes" id="UP000068603">
    <property type="component" value="Unassembled WGS sequence"/>
</dbReference>
<keyword evidence="8" id="KW-0625">Polysaccharide transport</keyword>
<comment type="caution">
    <text evidence="18">The sequence shown here is derived from an EMBL/GenBank/DDBJ whole genome shotgun (WGS) entry which is preliminary data.</text>
</comment>
<evidence type="ECO:0000256" key="9">
    <source>
        <dbReference type="ARBA" id="ARBA00023065"/>
    </source>
</evidence>
<organism evidence="18">
    <name type="scientific">Burkholderia stagnalis</name>
    <dbReference type="NCBI Taxonomy" id="1503054"/>
    <lineage>
        <taxon>Bacteria</taxon>
        <taxon>Pseudomonadati</taxon>
        <taxon>Pseudomonadota</taxon>
        <taxon>Betaproteobacteria</taxon>
        <taxon>Burkholderiales</taxon>
        <taxon>Burkholderiaceae</taxon>
        <taxon>Burkholderia</taxon>
        <taxon>Burkholderia cepacia complex</taxon>
    </lineage>
</organism>
<comment type="subcellular location">
    <subcellularLocation>
        <location evidence="1">Cell outer membrane</location>
        <topology evidence="1">Multi-pass membrane protein</topology>
    </subcellularLocation>
</comment>
<dbReference type="GO" id="GO:0015288">
    <property type="term" value="F:porin activity"/>
    <property type="evidence" value="ECO:0007669"/>
    <property type="project" value="UniProtKB-KW"/>
</dbReference>
<keyword evidence="10" id="KW-0626">Porin</keyword>
<evidence type="ECO:0000256" key="13">
    <source>
        <dbReference type="ARBA" id="ARBA00023237"/>
    </source>
</evidence>
<evidence type="ECO:0000256" key="11">
    <source>
        <dbReference type="ARBA" id="ARBA00023136"/>
    </source>
</evidence>
<gene>
    <name evidence="18" type="ORF">WT44_23010</name>
</gene>
<dbReference type="GO" id="GO:0006811">
    <property type="term" value="P:monoatomic ion transport"/>
    <property type="evidence" value="ECO:0007669"/>
    <property type="project" value="UniProtKB-KW"/>
</dbReference>
<dbReference type="STRING" id="1503054.WT74_25415"/>
<evidence type="ECO:0000256" key="4">
    <source>
        <dbReference type="ARBA" id="ARBA00022452"/>
    </source>
</evidence>
<dbReference type="GO" id="GO:0046930">
    <property type="term" value="C:pore complex"/>
    <property type="evidence" value="ECO:0007669"/>
    <property type="project" value="UniProtKB-KW"/>
</dbReference>
<dbReference type="PANTHER" id="PTHR33619">
    <property type="entry name" value="POLYSACCHARIDE EXPORT PROTEIN GFCE-RELATED"/>
    <property type="match status" value="1"/>
</dbReference>